<keyword evidence="12" id="KW-1185">Reference proteome</keyword>
<dbReference type="Pfam" id="PF06470">
    <property type="entry name" value="SMC_hinge"/>
    <property type="match status" value="1"/>
</dbReference>
<gene>
    <name evidence="11" type="ORF">SteCoe_14079</name>
</gene>
<keyword evidence="6" id="KW-0226">DNA condensation</keyword>
<dbReference type="Gene3D" id="3.40.50.300">
    <property type="entry name" value="P-loop containing nucleotide triphosphate hydrolases"/>
    <property type="match status" value="2"/>
</dbReference>
<dbReference type="GO" id="GO:0005634">
    <property type="term" value="C:nucleus"/>
    <property type="evidence" value="ECO:0007669"/>
    <property type="project" value="UniProtKB-SubCell"/>
</dbReference>
<dbReference type="InterPro" id="IPR024704">
    <property type="entry name" value="SMC"/>
</dbReference>
<evidence type="ECO:0000256" key="1">
    <source>
        <dbReference type="ARBA" id="ARBA00004123"/>
    </source>
</evidence>
<dbReference type="SUPFAM" id="SSF57997">
    <property type="entry name" value="Tropomyosin"/>
    <property type="match status" value="1"/>
</dbReference>
<feature type="coiled-coil region" evidence="9">
    <location>
        <begin position="422"/>
        <end position="519"/>
    </location>
</feature>
<evidence type="ECO:0000313" key="12">
    <source>
        <dbReference type="Proteomes" id="UP000187209"/>
    </source>
</evidence>
<feature type="coiled-coil region" evidence="9">
    <location>
        <begin position="717"/>
        <end position="808"/>
    </location>
</feature>
<evidence type="ECO:0000256" key="3">
    <source>
        <dbReference type="ARBA" id="ARBA00022741"/>
    </source>
</evidence>
<proteinExistence type="inferred from homology"/>
<reference evidence="11 12" key="1">
    <citation type="submission" date="2016-11" db="EMBL/GenBank/DDBJ databases">
        <title>The macronuclear genome of Stentor coeruleus: a giant cell with tiny introns.</title>
        <authorList>
            <person name="Slabodnick M."/>
            <person name="Ruby J.G."/>
            <person name="Reiff S.B."/>
            <person name="Swart E.C."/>
            <person name="Gosai S."/>
            <person name="Prabakaran S."/>
            <person name="Witkowska E."/>
            <person name="Larue G.E."/>
            <person name="Fisher S."/>
            <person name="Freeman R.M."/>
            <person name="Gunawardena J."/>
            <person name="Chu W."/>
            <person name="Stover N.A."/>
            <person name="Gregory B.D."/>
            <person name="Nowacki M."/>
            <person name="Derisi J."/>
            <person name="Roy S.W."/>
            <person name="Marshall W.F."/>
            <person name="Sood P."/>
        </authorList>
    </citation>
    <scope>NUCLEOTIDE SEQUENCE [LARGE SCALE GENOMIC DNA]</scope>
    <source>
        <strain evidence="11">WM001</strain>
    </source>
</reference>
<evidence type="ECO:0000256" key="9">
    <source>
        <dbReference type="SAM" id="Coils"/>
    </source>
</evidence>
<feature type="coiled-coil region" evidence="9">
    <location>
        <begin position="845"/>
        <end position="872"/>
    </location>
</feature>
<evidence type="ECO:0000256" key="2">
    <source>
        <dbReference type="ARBA" id="ARBA00006005"/>
    </source>
</evidence>
<dbReference type="OrthoDB" id="5575062at2759"/>
<dbReference type="SUPFAM" id="SSF52540">
    <property type="entry name" value="P-loop containing nucleoside triphosphate hydrolases"/>
    <property type="match status" value="1"/>
</dbReference>
<name>A0A1R2C6X7_9CILI</name>
<dbReference type="PIRSF" id="PIRSF005719">
    <property type="entry name" value="SMC"/>
    <property type="match status" value="1"/>
</dbReference>
<dbReference type="GO" id="GO:0000796">
    <property type="term" value="C:condensin complex"/>
    <property type="evidence" value="ECO:0007669"/>
    <property type="project" value="TreeGrafter"/>
</dbReference>
<dbReference type="Gene3D" id="3.30.70.1620">
    <property type="match status" value="1"/>
</dbReference>
<protein>
    <recommendedName>
        <fullName evidence="8">Structural maintenance of chromosomes protein</fullName>
    </recommendedName>
</protein>
<dbReference type="PANTHER" id="PTHR18937:SF172">
    <property type="entry name" value="STRUCTURAL MAINTENANCE OF CHROMOSOMES PROTEIN"/>
    <property type="match status" value="1"/>
</dbReference>
<keyword evidence="7 8" id="KW-0539">Nucleus</keyword>
<keyword evidence="4" id="KW-0067">ATP-binding</keyword>
<dbReference type="GO" id="GO:0016887">
    <property type="term" value="F:ATP hydrolysis activity"/>
    <property type="evidence" value="ECO:0007669"/>
    <property type="project" value="InterPro"/>
</dbReference>
<accession>A0A1R2C6X7</accession>
<feature type="coiled-coil region" evidence="9">
    <location>
        <begin position="285"/>
        <end position="375"/>
    </location>
</feature>
<evidence type="ECO:0000256" key="8">
    <source>
        <dbReference type="PIRNR" id="PIRNR005719"/>
    </source>
</evidence>
<dbReference type="InterPro" id="IPR036277">
    <property type="entry name" value="SMC_hinge_sf"/>
</dbReference>
<keyword evidence="3" id="KW-0547">Nucleotide-binding</keyword>
<comment type="caution">
    <text evidence="11">The sequence shown here is derived from an EMBL/GenBank/DDBJ whole genome shotgun (WGS) entry which is preliminary data.</text>
</comment>
<sequence length="1245" mass="144265">MNTNRLIITKIILENFKSYAGKVTIGPFHSSFSAVVGPNGSGKSNLLECLLFAFGKRAKKMRLNKISELIHKSVEHSDLSYAKVEVHFENIIENEGNFSKVSNSDFCISRIVYKNNTSNYSINRQPASYENVVSLLKSKSIDLEQNRFLILQGEVESIALMKPKAVDDGKIGLLEYLEEIIGSDVYVERICQIEKELEDLAETIVSRKMQVEEANKSVESLTQPVKLALEYLEYHKKIYQYKNLKYQIYLHRTYKDSAKISEELLNNDKSIENLRQESYSLYQKHSNIKTKIDEKNNKLKTIEKSHAIIKAQLKKYLESINIANREIEGIENLITENDKEKKIEQKKISEATKKISDMESLLPELNSKYNEAKIERECIGKVFKEVHEGVLEKTEHLHKEKKIAEKNINPLKTQLSRIKPELDNNKKNLNQWEKDLESIKKNIETYENEMAGLMKEINEKDKNYLLKSDIILATETKIKNLEVELEDYNIKIDEYTKIIRDYKRMLNDIEKDEKSTEGQSKTLKEILNAKYKGNLKGIIGRLGDLAAIDPLYDIAISSASQHFDDIVVENIQSGNELLKYAREKSLGKIRILVLDKMTSNINISKNIDPKAQRLYDLLDIQDQKYSKAFYFALKDTLVVENLEDCKKIAYSDKGRHRVVCITGEVFQPSGEMLGFSRPISGKIKLKDKKLCFGVDRKKIEDEARKFVEEHSQYDLKKKKVEGEIVIEKERLKKMKCEIVCLKSEIEEKRARDESFKFKIKSLEERKKEISEEELKKIRISVRENEKAIQDLEKIIEDKTLEIIKIEQKIDDIGGESYKELKTKLYHQTSSEESIEQTIMKAESKKTQSIKDLEKSADKLAKLEEDRIVLLAKLQSNQINCIDLSNQFQEKNHELELTSKEIDTIKQDIETISKHNEDVNELFGSIEKRKLILEEKNLDLKSQAEILMKYNKKITEKIIKNRESYKIQNFHILDDEIFKIDHETKKLKNEVHLIQDVFFEFPSDVLEANCCALKIIKNASKELEGFITEALPNFAVLQEYEKKKLEKNNKDKLLYDIKDVERRKKSEYIELKTKRLTEFKRGFFEVSENLKKIYREITCGGDAELEFADTTDPFSEGIVFTVRPPNKSWKKMTNLSGGEKTLSSLSLVFALHSYKPNVLYVMDEVDAALDFQNVGTIAAFIKAKTKNAQFIVVSLRYQMFELADQLIGIYKVEDKSKTIAVTPRVLENINSDNQIVQQTVRNLRSA</sequence>
<evidence type="ECO:0000256" key="5">
    <source>
        <dbReference type="ARBA" id="ARBA00023054"/>
    </source>
</evidence>
<dbReference type="PANTHER" id="PTHR18937">
    <property type="entry name" value="STRUCTURAL MAINTENANCE OF CHROMOSOMES SMC FAMILY MEMBER"/>
    <property type="match status" value="1"/>
</dbReference>
<comment type="similarity">
    <text evidence="2">Belongs to the SMC family. SMC4 subfamily.</text>
</comment>
<dbReference type="InterPro" id="IPR003395">
    <property type="entry name" value="RecF/RecN/SMC_N"/>
</dbReference>
<dbReference type="Gene3D" id="1.20.1060.20">
    <property type="match status" value="1"/>
</dbReference>
<comment type="subcellular location">
    <subcellularLocation>
        <location evidence="1 8">Nucleus</location>
    </subcellularLocation>
</comment>
<dbReference type="SUPFAM" id="SSF75553">
    <property type="entry name" value="Smc hinge domain"/>
    <property type="match status" value="1"/>
</dbReference>
<dbReference type="AlphaFoldDB" id="A0A1R2C6X7"/>
<evidence type="ECO:0000256" key="6">
    <source>
        <dbReference type="ARBA" id="ARBA00023067"/>
    </source>
</evidence>
<feature type="domain" description="SMC hinge" evidence="10">
    <location>
        <begin position="536"/>
        <end position="649"/>
    </location>
</feature>
<dbReference type="SMART" id="SM00968">
    <property type="entry name" value="SMC_hinge"/>
    <property type="match status" value="1"/>
</dbReference>
<dbReference type="GO" id="GO:0005524">
    <property type="term" value="F:ATP binding"/>
    <property type="evidence" value="ECO:0007669"/>
    <property type="project" value="UniProtKB-KW"/>
</dbReference>
<dbReference type="Pfam" id="PF02463">
    <property type="entry name" value="SMC_N"/>
    <property type="match status" value="1"/>
</dbReference>
<evidence type="ECO:0000256" key="4">
    <source>
        <dbReference type="ARBA" id="ARBA00022840"/>
    </source>
</evidence>
<evidence type="ECO:0000259" key="10">
    <source>
        <dbReference type="SMART" id="SM00968"/>
    </source>
</evidence>
<dbReference type="EMBL" id="MPUH01000259">
    <property type="protein sequence ID" value="OMJ84757.1"/>
    <property type="molecule type" value="Genomic_DNA"/>
</dbReference>
<dbReference type="Proteomes" id="UP000187209">
    <property type="component" value="Unassembled WGS sequence"/>
</dbReference>
<dbReference type="InterPro" id="IPR010935">
    <property type="entry name" value="SMC_hinge"/>
</dbReference>
<dbReference type="InterPro" id="IPR027417">
    <property type="entry name" value="P-loop_NTPase"/>
</dbReference>
<evidence type="ECO:0000256" key="7">
    <source>
        <dbReference type="ARBA" id="ARBA00023242"/>
    </source>
</evidence>
<dbReference type="GO" id="GO:0007076">
    <property type="term" value="P:mitotic chromosome condensation"/>
    <property type="evidence" value="ECO:0007669"/>
    <property type="project" value="TreeGrafter"/>
</dbReference>
<evidence type="ECO:0000313" key="11">
    <source>
        <dbReference type="EMBL" id="OMJ84757.1"/>
    </source>
</evidence>
<keyword evidence="5 9" id="KW-0175">Coiled coil</keyword>
<organism evidence="11 12">
    <name type="scientific">Stentor coeruleus</name>
    <dbReference type="NCBI Taxonomy" id="5963"/>
    <lineage>
        <taxon>Eukaryota</taxon>
        <taxon>Sar</taxon>
        <taxon>Alveolata</taxon>
        <taxon>Ciliophora</taxon>
        <taxon>Postciliodesmatophora</taxon>
        <taxon>Heterotrichea</taxon>
        <taxon>Heterotrichida</taxon>
        <taxon>Stentoridae</taxon>
        <taxon>Stentor</taxon>
    </lineage>
</organism>